<evidence type="ECO:0000313" key="1">
    <source>
        <dbReference type="EMBL" id="CAD8072795.1"/>
    </source>
</evidence>
<gene>
    <name evidence="1" type="ORF">PSON_ATCC_30995.1.T0290372</name>
</gene>
<reference evidence="1" key="1">
    <citation type="submission" date="2021-01" db="EMBL/GenBank/DDBJ databases">
        <authorList>
            <consortium name="Genoscope - CEA"/>
            <person name="William W."/>
        </authorList>
    </citation>
    <scope>NUCLEOTIDE SEQUENCE</scope>
</reference>
<name>A0A8S1M4A1_9CILI</name>
<comment type="caution">
    <text evidence="1">The sequence shown here is derived from an EMBL/GenBank/DDBJ whole genome shotgun (WGS) entry which is preliminary data.</text>
</comment>
<evidence type="ECO:0000313" key="2">
    <source>
        <dbReference type="Proteomes" id="UP000692954"/>
    </source>
</evidence>
<accession>A0A8S1M4A1</accession>
<dbReference type="Proteomes" id="UP000692954">
    <property type="component" value="Unassembled WGS sequence"/>
</dbReference>
<sequence length="420" mass="49755">MLQQDFKAEKKLRLLLLSDIQVKTTVQSEWFDRIVPLKNNLTFIYYQGGCYELYDIDKQQITEQGKLPEKIRFFLEIYPKVLIFHDPSDLQIKLLDLNTNKINPNFVFRSSENVNTKSDETSKEIIVDKYRVFFLDCEEKQIKYLISQDLEKYYSNNNICHYAIRMLPLNYTPETQFNLQIIAKYDYPNIIGQTELFWWQINKETLAVYGQDNEQNKSEILLIKPHLLEKAFYIVHTEFQCSYTILNVSNWINTNEVAIWVNCNDGTTRPSIFTFDLRSYYDGCNWLPESDFTVTLARDEYVADEPAVFMDIYQFDLDSTHVIQIRQVGNDAKISIINYQNIKKPDIVSEVIVSSFWIDPAVDHSYILLYDDLSIEDQTVKFQILFPADARHQLLQIIEKQKIIEKYGINNIEEMFEFYQ</sequence>
<dbReference type="AlphaFoldDB" id="A0A8S1M4A1"/>
<organism evidence="1 2">
    <name type="scientific">Paramecium sonneborni</name>
    <dbReference type="NCBI Taxonomy" id="65129"/>
    <lineage>
        <taxon>Eukaryota</taxon>
        <taxon>Sar</taxon>
        <taxon>Alveolata</taxon>
        <taxon>Ciliophora</taxon>
        <taxon>Intramacronucleata</taxon>
        <taxon>Oligohymenophorea</taxon>
        <taxon>Peniculida</taxon>
        <taxon>Parameciidae</taxon>
        <taxon>Paramecium</taxon>
    </lineage>
</organism>
<protein>
    <submittedName>
        <fullName evidence="1">Uncharacterized protein</fullName>
    </submittedName>
</protein>
<dbReference type="EMBL" id="CAJJDN010000029">
    <property type="protein sequence ID" value="CAD8072795.1"/>
    <property type="molecule type" value="Genomic_DNA"/>
</dbReference>
<keyword evidence="2" id="KW-1185">Reference proteome</keyword>
<dbReference type="OrthoDB" id="295209at2759"/>
<proteinExistence type="predicted"/>